<dbReference type="SUPFAM" id="SSF52799">
    <property type="entry name" value="(Phosphotyrosine protein) phosphatases II"/>
    <property type="match status" value="1"/>
</dbReference>
<dbReference type="InterPro" id="IPR003595">
    <property type="entry name" value="Tyr_Pase_cat"/>
</dbReference>
<dbReference type="PROSITE" id="PS00383">
    <property type="entry name" value="TYR_PHOSPHATASE_1"/>
    <property type="match status" value="1"/>
</dbReference>
<feature type="domain" description="Tyrosine-protein phosphatase" evidence="1">
    <location>
        <begin position="61"/>
        <end position="320"/>
    </location>
</feature>
<evidence type="ECO:0008006" key="5">
    <source>
        <dbReference type="Google" id="ProtNLM"/>
    </source>
</evidence>
<dbReference type="InterPro" id="IPR000242">
    <property type="entry name" value="PTP_cat"/>
</dbReference>
<evidence type="ECO:0000259" key="1">
    <source>
        <dbReference type="PROSITE" id="PS50055"/>
    </source>
</evidence>
<evidence type="ECO:0000313" key="3">
    <source>
        <dbReference type="EMBL" id="GMT20195.1"/>
    </source>
</evidence>
<reference evidence="3" key="1">
    <citation type="submission" date="2023-10" db="EMBL/GenBank/DDBJ databases">
        <title>Genome assembly of Pristionchus species.</title>
        <authorList>
            <person name="Yoshida K."/>
            <person name="Sommer R.J."/>
        </authorList>
    </citation>
    <scope>NUCLEOTIDE SEQUENCE</scope>
    <source>
        <strain evidence="3">RS5133</strain>
    </source>
</reference>
<dbReference type="InterPro" id="IPR052782">
    <property type="entry name" value="Oocyte-zygote_transition_reg"/>
</dbReference>
<name>A0AAV5VKM7_9BILA</name>
<sequence>TWLWGSIRGTAAPVESHADFASPLSASPLSSRNNNNAYSDRRIASICRFLESLEKKGPAGILREFKKVDRFFDTTASHRAFNANMSKNRYSDVPCIDDSRLRLRLGASQHGDYIHANRVLHPFICTQGPTQHTVHDFWRMVFQERASSIVMLCRPVEEGKSKCTVYWPEKVGEVSRLPTLFVTNESKETDDEFSIITFRVELNPKYDAAADCFGGEECRPLTVKLLRWTEWPDRSIPDQKCCLVPLKILDRVRKGTTVVHCSAGIGRTGSLIAMEMALQRLQTGRYVALDDIVRELRCLRSHAIQTDVQYLYIHKVLAEAALQLGNGALSVERPRAGPACLVPPSKDSLTLPPTARSAGNAFLRKCKSKSELF</sequence>
<accession>A0AAV5VKM7</accession>
<dbReference type="PRINTS" id="PR00700">
    <property type="entry name" value="PRTYPHPHTASE"/>
</dbReference>
<dbReference type="Proteomes" id="UP001432322">
    <property type="component" value="Unassembled WGS sequence"/>
</dbReference>
<dbReference type="PROSITE" id="PS50055">
    <property type="entry name" value="TYR_PHOSPHATASE_PTP"/>
    <property type="match status" value="1"/>
</dbReference>
<keyword evidence="4" id="KW-1185">Reference proteome</keyword>
<dbReference type="PANTHER" id="PTHR46163">
    <property type="entry name" value="TYROSINE-PROTEIN PHOSPHATASE-RELATED"/>
    <property type="match status" value="1"/>
</dbReference>
<dbReference type="PROSITE" id="PS50056">
    <property type="entry name" value="TYR_PHOSPHATASE_2"/>
    <property type="match status" value="1"/>
</dbReference>
<organism evidence="3 4">
    <name type="scientific">Pristionchus fissidentatus</name>
    <dbReference type="NCBI Taxonomy" id="1538716"/>
    <lineage>
        <taxon>Eukaryota</taxon>
        <taxon>Metazoa</taxon>
        <taxon>Ecdysozoa</taxon>
        <taxon>Nematoda</taxon>
        <taxon>Chromadorea</taxon>
        <taxon>Rhabditida</taxon>
        <taxon>Rhabditina</taxon>
        <taxon>Diplogasteromorpha</taxon>
        <taxon>Diplogasteroidea</taxon>
        <taxon>Neodiplogasteridae</taxon>
        <taxon>Pristionchus</taxon>
    </lineage>
</organism>
<feature type="non-terminal residue" evidence="3">
    <location>
        <position position="1"/>
    </location>
</feature>
<dbReference type="CDD" id="cd00047">
    <property type="entry name" value="PTPc"/>
    <property type="match status" value="1"/>
</dbReference>
<dbReference type="PANTHER" id="PTHR46163:SF5">
    <property type="entry name" value="TYROSINE-PROTEIN PHOSPHATASE"/>
    <property type="match status" value="1"/>
</dbReference>
<dbReference type="Gene3D" id="3.90.190.10">
    <property type="entry name" value="Protein tyrosine phosphatase superfamily"/>
    <property type="match status" value="1"/>
</dbReference>
<comment type="caution">
    <text evidence="3">The sequence shown here is derived from an EMBL/GenBank/DDBJ whole genome shotgun (WGS) entry which is preliminary data.</text>
</comment>
<proteinExistence type="predicted"/>
<dbReference type="SMART" id="SM00194">
    <property type="entry name" value="PTPc"/>
    <property type="match status" value="1"/>
</dbReference>
<dbReference type="EMBL" id="BTSY01000003">
    <property type="protein sequence ID" value="GMT20195.1"/>
    <property type="molecule type" value="Genomic_DNA"/>
</dbReference>
<dbReference type="SMART" id="SM00404">
    <property type="entry name" value="PTPc_motif"/>
    <property type="match status" value="1"/>
</dbReference>
<gene>
    <name evidence="3" type="ORF">PFISCL1PPCAC_11492</name>
</gene>
<dbReference type="AlphaFoldDB" id="A0AAV5VKM7"/>
<dbReference type="InterPro" id="IPR029021">
    <property type="entry name" value="Prot-tyrosine_phosphatase-like"/>
</dbReference>
<dbReference type="GO" id="GO:0004725">
    <property type="term" value="F:protein tyrosine phosphatase activity"/>
    <property type="evidence" value="ECO:0007669"/>
    <property type="project" value="InterPro"/>
</dbReference>
<feature type="domain" description="Tyrosine specific protein phosphatases" evidence="2">
    <location>
        <begin position="258"/>
        <end position="311"/>
    </location>
</feature>
<protein>
    <recommendedName>
        <fullName evidence="5">Tyrosine phosphatase</fullName>
    </recommendedName>
</protein>
<dbReference type="Pfam" id="PF00102">
    <property type="entry name" value="Y_phosphatase"/>
    <property type="match status" value="1"/>
</dbReference>
<dbReference type="InterPro" id="IPR016130">
    <property type="entry name" value="Tyr_Pase_AS"/>
</dbReference>
<evidence type="ECO:0000313" key="4">
    <source>
        <dbReference type="Proteomes" id="UP001432322"/>
    </source>
</evidence>
<dbReference type="InterPro" id="IPR000387">
    <property type="entry name" value="Tyr_Pase_dom"/>
</dbReference>
<evidence type="ECO:0000259" key="2">
    <source>
        <dbReference type="PROSITE" id="PS50056"/>
    </source>
</evidence>